<sequence length="94" mass="10685">MQTLKLYNGIEMPQEGFGVFQVSNDVCESVVLEAIETGYRLIDTASSYNNETAVGGAIRKSGLPREDFLLPQKLLSMKWDMYRQKRLFNGHLII</sequence>
<organism evidence="5 6">
    <name type="scientific">Phocaeicola acetigenes</name>
    <dbReference type="NCBI Taxonomy" id="3016083"/>
    <lineage>
        <taxon>Bacteria</taxon>
        <taxon>Pseudomonadati</taxon>
        <taxon>Bacteroidota</taxon>
        <taxon>Bacteroidia</taxon>
        <taxon>Bacteroidales</taxon>
        <taxon>Bacteroidaceae</taxon>
        <taxon>Phocaeicola</taxon>
    </lineage>
</organism>
<dbReference type="PANTHER" id="PTHR43827:SF3">
    <property type="entry name" value="NADP-DEPENDENT OXIDOREDUCTASE DOMAIN-CONTAINING PROTEIN"/>
    <property type="match status" value="1"/>
</dbReference>
<evidence type="ECO:0000256" key="3">
    <source>
        <dbReference type="ARBA" id="ARBA00023002"/>
    </source>
</evidence>
<dbReference type="Pfam" id="PF00248">
    <property type="entry name" value="Aldo_ket_red"/>
    <property type="match status" value="1"/>
</dbReference>
<dbReference type="PROSITE" id="PS00798">
    <property type="entry name" value="ALDOKETO_REDUCTASE_1"/>
    <property type="match status" value="1"/>
</dbReference>
<dbReference type="Gene3D" id="3.20.20.100">
    <property type="entry name" value="NADP-dependent oxidoreductase domain"/>
    <property type="match status" value="1"/>
</dbReference>
<feature type="domain" description="NADP-dependent oxidoreductase" evidence="4">
    <location>
        <begin position="29"/>
        <end position="78"/>
    </location>
</feature>
<evidence type="ECO:0000256" key="1">
    <source>
        <dbReference type="ARBA" id="ARBA00007905"/>
    </source>
</evidence>
<keyword evidence="6" id="KW-1185">Reference proteome</keyword>
<dbReference type="InterPro" id="IPR023210">
    <property type="entry name" value="NADP_OxRdtase_dom"/>
</dbReference>
<dbReference type="PANTHER" id="PTHR43827">
    <property type="entry name" value="2,5-DIKETO-D-GLUCONIC ACID REDUCTASE"/>
    <property type="match status" value="1"/>
</dbReference>
<dbReference type="Proteomes" id="UP001141933">
    <property type="component" value="Unassembled WGS sequence"/>
</dbReference>
<keyword evidence="2" id="KW-0521">NADP</keyword>
<gene>
    <name evidence="5" type="ORF">O6P32_01275</name>
</gene>
<evidence type="ECO:0000313" key="6">
    <source>
        <dbReference type="Proteomes" id="UP001141933"/>
    </source>
</evidence>
<name>A0ABT4PE81_9BACT</name>
<dbReference type="SUPFAM" id="SSF51430">
    <property type="entry name" value="NAD(P)-linked oxidoreductase"/>
    <property type="match status" value="1"/>
</dbReference>
<accession>A0ABT4PE81</accession>
<comment type="caution">
    <text evidence="5">The sequence shown here is derived from an EMBL/GenBank/DDBJ whole genome shotgun (WGS) entry which is preliminary data.</text>
</comment>
<dbReference type="EMBL" id="JAPZVM010000001">
    <property type="protein sequence ID" value="MCZ8371343.1"/>
    <property type="molecule type" value="Genomic_DNA"/>
</dbReference>
<reference evidence="5" key="1">
    <citation type="submission" date="2022-12" db="EMBL/GenBank/DDBJ databases">
        <title>Phocaeicola acetigenes sp. nov., isolated feces from a healthy human.</title>
        <authorList>
            <person name="Do H."/>
            <person name="Ha Y.B."/>
            <person name="Kim J.-S."/>
            <person name="Suh M.K."/>
            <person name="Kim H.S."/>
            <person name="Lee J.-S."/>
        </authorList>
    </citation>
    <scope>NUCLEOTIDE SEQUENCE</scope>
    <source>
        <strain evidence="5">KGMB11183</strain>
    </source>
</reference>
<evidence type="ECO:0000259" key="4">
    <source>
        <dbReference type="Pfam" id="PF00248"/>
    </source>
</evidence>
<dbReference type="InterPro" id="IPR020471">
    <property type="entry name" value="AKR"/>
</dbReference>
<evidence type="ECO:0000256" key="2">
    <source>
        <dbReference type="ARBA" id="ARBA00022857"/>
    </source>
</evidence>
<proteinExistence type="inferred from homology"/>
<comment type="similarity">
    <text evidence="1">Belongs to the aldo/keto reductase family.</text>
</comment>
<evidence type="ECO:0000313" key="5">
    <source>
        <dbReference type="EMBL" id="MCZ8371343.1"/>
    </source>
</evidence>
<dbReference type="InterPro" id="IPR036812">
    <property type="entry name" value="NAD(P)_OxRdtase_dom_sf"/>
</dbReference>
<dbReference type="InterPro" id="IPR018170">
    <property type="entry name" value="Aldo/ket_reductase_CS"/>
</dbReference>
<keyword evidence="3" id="KW-0560">Oxidoreductase</keyword>
<protein>
    <submittedName>
        <fullName evidence="5">Aldo/keto reductase</fullName>
    </submittedName>
</protein>